<dbReference type="PANTHER" id="PTHR11559">
    <property type="entry name" value="CARBOXYLESTERASE"/>
    <property type="match status" value="1"/>
</dbReference>
<keyword evidence="3" id="KW-0732">Signal</keyword>
<dbReference type="SUPFAM" id="SSF53474">
    <property type="entry name" value="alpha/beta-Hydrolases"/>
    <property type="match status" value="1"/>
</dbReference>
<dbReference type="PROSITE" id="PS00122">
    <property type="entry name" value="CARBOXYLESTERASE_B_1"/>
    <property type="match status" value="1"/>
</dbReference>
<keyword evidence="6" id="KW-1185">Reference proteome</keyword>
<evidence type="ECO:0000256" key="3">
    <source>
        <dbReference type="RuleBase" id="RU361235"/>
    </source>
</evidence>
<evidence type="ECO:0000256" key="2">
    <source>
        <dbReference type="ARBA" id="ARBA00022801"/>
    </source>
</evidence>
<comment type="similarity">
    <text evidence="1 3">Belongs to the type-B carboxylesterase/lipase family.</text>
</comment>
<keyword evidence="2 3" id="KW-0378">Hydrolase</keyword>
<organism evidence="5 6">
    <name type="scientific">Septoria linicola</name>
    <dbReference type="NCBI Taxonomy" id="215465"/>
    <lineage>
        <taxon>Eukaryota</taxon>
        <taxon>Fungi</taxon>
        <taxon>Dikarya</taxon>
        <taxon>Ascomycota</taxon>
        <taxon>Pezizomycotina</taxon>
        <taxon>Dothideomycetes</taxon>
        <taxon>Dothideomycetidae</taxon>
        <taxon>Mycosphaerellales</taxon>
        <taxon>Mycosphaerellaceae</taxon>
        <taxon>Septoria</taxon>
    </lineage>
</organism>
<accession>A0A9Q9B6X3</accession>
<evidence type="ECO:0000313" key="5">
    <source>
        <dbReference type="EMBL" id="USW58452.1"/>
    </source>
</evidence>
<gene>
    <name evidence="5" type="ORF">Slin15195_G117710</name>
</gene>
<dbReference type="InterPro" id="IPR002018">
    <property type="entry name" value="CarbesteraseB"/>
</dbReference>
<dbReference type="AlphaFoldDB" id="A0A9Q9B6X3"/>
<dbReference type="InterPro" id="IPR019826">
    <property type="entry name" value="Carboxylesterase_B_AS"/>
</dbReference>
<feature type="domain" description="Carboxylesterase type B" evidence="4">
    <location>
        <begin position="21"/>
        <end position="516"/>
    </location>
</feature>
<dbReference type="GO" id="GO:0016787">
    <property type="term" value="F:hydrolase activity"/>
    <property type="evidence" value="ECO:0007669"/>
    <property type="project" value="UniProtKB-KW"/>
</dbReference>
<dbReference type="EC" id="3.1.1.-" evidence="3"/>
<evidence type="ECO:0000313" key="6">
    <source>
        <dbReference type="Proteomes" id="UP001056384"/>
    </source>
</evidence>
<protein>
    <recommendedName>
        <fullName evidence="3">Carboxylic ester hydrolase</fullName>
        <ecNumber evidence="3">3.1.1.-</ecNumber>
    </recommendedName>
</protein>
<dbReference type="EMBL" id="CP099428">
    <property type="protein sequence ID" value="USW58452.1"/>
    <property type="molecule type" value="Genomic_DNA"/>
</dbReference>
<proteinExistence type="inferred from homology"/>
<feature type="chain" id="PRO_5040538261" description="Carboxylic ester hydrolase" evidence="3">
    <location>
        <begin position="19"/>
        <end position="541"/>
    </location>
</feature>
<sequence length="541" mass="58329">MWSSRLIAGLALAGSVSAVSPTVGLDYATYEGTQLNNGITQWLGLRYAAPPVGDLRFAAPQDPLKENSTVSAAEHGKVCLATGATGSVAPDDEKDEDCLFLDVYAPSNATAESELPVFFFIQGGGFNSLSNANYNGSGIVLAAEYDAIVVVLNYRVGIYGFLAGAEVEKDGSINAGLHDQRKALEWVQKYICQFGGNPKHVTLGGASAGAQSVVLHVTAYGGRDDGLFHASAAESQSFSALRTIEESQFAYDNIVIRTGCTSSNDTLACLRNLTATELQYENFVTPFPGAQKAPLYMFGPVLDYDFISDYTISLYEQGKFIKVPAIYGGATNEGTGFAYKNISTYGQSSTFLQSQFPALTPSQLGKINSLYPVEDTIQNFPNASRFWRQASDAYGDLRYTCPGQLVSGLLTNYSVPSWNYHWNVIDPPANASGDGVKHTIDVQAIFGPEYTLGDAPDSYKVGGVNHAIVDVAQGYWTSFIRTFDPNASRRAGTPVWEEWASSGLDGRRLRFETNSTAMEGISLKQVEKCEFTTSIGVAIKQ</sequence>
<reference evidence="5" key="1">
    <citation type="submission" date="2022-06" db="EMBL/GenBank/DDBJ databases">
        <title>Complete genome sequences of two strains of the flax pathogen Septoria linicola.</title>
        <authorList>
            <person name="Lapalu N."/>
            <person name="Simon A."/>
            <person name="Demenou B."/>
            <person name="Paumier D."/>
            <person name="Guillot M.-P."/>
            <person name="Gout L."/>
            <person name="Valade R."/>
        </authorList>
    </citation>
    <scope>NUCLEOTIDE SEQUENCE</scope>
    <source>
        <strain evidence="5">SE15195</strain>
    </source>
</reference>
<dbReference type="PROSITE" id="PS00941">
    <property type="entry name" value="CARBOXYLESTERASE_B_2"/>
    <property type="match status" value="1"/>
</dbReference>
<dbReference type="InterPro" id="IPR050309">
    <property type="entry name" value="Type-B_Carboxylest/Lipase"/>
</dbReference>
<dbReference type="InterPro" id="IPR019819">
    <property type="entry name" value="Carboxylesterase_B_CS"/>
</dbReference>
<dbReference type="InterPro" id="IPR029058">
    <property type="entry name" value="AB_hydrolase_fold"/>
</dbReference>
<dbReference type="Pfam" id="PF00135">
    <property type="entry name" value="COesterase"/>
    <property type="match status" value="1"/>
</dbReference>
<feature type="signal peptide" evidence="3">
    <location>
        <begin position="1"/>
        <end position="18"/>
    </location>
</feature>
<evidence type="ECO:0000256" key="1">
    <source>
        <dbReference type="ARBA" id="ARBA00005964"/>
    </source>
</evidence>
<dbReference type="Proteomes" id="UP001056384">
    <property type="component" value="Chromosome 11"/>
</dbReference>
<evidence type="ECO:0000259" key="4">
    <source>
        <dbReference type="Pfam" id="PF00135"/>
    </source>
</evidence>
<name>A0A9Q9B6X3_9PEZI</name>
<dbReference type="Gene3D" id="3.40.50.1820">
    <property type="entry name" value="alpha/beta hydrolase"/>
    <property type="match status" value="1"/>
</dbReference>